<organism evidence="2 3">
    <name type="scientific">Chitinophaga defluvii</name>
    <dbReference type="NCBI Taxonomy" id="3163343"/>
    <lineage>
        <taxon>Bacteria</taxon>
        <taxon>Pseudomonadati</taxon>
        <taxon>Bacteroidota</taxon>
        <taxon>Chitinophagia</taxon>
        <taxon>Chitinophagales</taxon>
        <taxon>Chitinophagaceae</taxon>
        <taxon>Chitinophaga</taxon>
    </lineage>
</organism>
<dbReference type="EMBL" id="JBEXAC010000001">
    <property type="protein sequence ID" value="MET6996702.1"/>
    <property type="molecule type" value="Genomic_DNA"/>
</dbReference>
<dbReference type="InterPro" id="IPR032719">
    <property type="entry name" value="WbsX"/>
</dbReference>
<dbReference type="Pfam" id="PF18962">
    <property type="entry name" value="Por_Secre_tail"/>
    <property type="match status" value="1"/>
</dbReference>
<dbReference type="Proteomes" id="UP001549749">
    <property type="component" value="Unassembled WGS sequence"/>
</dbReference>
<dbReference type="Gene3D" id="3.20.20.80">
    <property type="entry name" value="Glycosidases"/>
    <property type="match status" value="1"/>
</dbReference>
<dbReference type="NCBIfam" id="TIGR04183">
    <property type="entry name" value="Por_Secre_tail"/>
    <property type="match status" value="1"/>
</dbReference>
<feature type="domain" description="F5/8 type C" evidence="1">
    <location>
        <begin position="1"/>
        <end position="130"/>
    </location>
</feature>
<sequence>MALHKSIDASSSASLGTLAGQANDGDTATSWVASGGGFPQWIVVDLGRISTITQITNRFVDNTTWRYKIEGSNTNANLDFNLIVDRTGAGVAGKDITENVSAVYRYVRISITGSATGNWASSRELQVIGTPLSQPTGIVPAINPVTTGNYLVGAQMCNLWGAKAQWDPVRNPYIYNGRKPLMGWYDESYDVSTDWQIKMAREHGIGFFFTCWFRGYNNAGKSVMSQYDQFINAIANTASYRDSIKWAIQWVNDTDVSGTVVCEGAPDFINNIAPFWIANYFSKSNYLKIDNKPVVSIYDIGKFISECGGAVNATYAISQLRSLCVSAGYSGVILMTSSVVSTTAANAGVSVGVDYLYSYHVPTFTELYTVTNPTVSQVTGWQRNAWSNYTHYSGLPYITSASVGWDSAPWGGASLWQLSPSDYQTMLSHAKARTDSQAVGSVQKKMVLLDNWNEYAEGHMIAPTVFRGYGYLDAVRAVFSAAGPHTDTVPDASVIPQLEPVQAKNLAFHRPVITSTFATSGYEGAAAVDGSAEYTYWVANSASLPQWLQVDLGSAYGITQVKTIFFADDLWKYKIEGSADSTTWTVLSDHTVSGVAAKIADDYLTGVYRFIKITITGVGNNWAAIREFEVFGNEAGPASAKVSNTVIDPKVRHGKEDVEITVYPNPAVNNIHFSIKNVKEENLTVEMFNINGIAVHVELLKAGNIAGAHQLRLNKSLPAGTYLLAFTARGIKKVVPIVIVSRE</sequence>
<dbReference type="InterPro" id="IPR008979">
    <property type="entry name" value="Galactose-bd-like_sf"/>
</dbReference>
<dbReference type="PANTHER" id="PTHR41244:SF1">
    <property type="entry name" value="GLYCOSYLTRANSFERASE"/>
    <property type="match status" value="1"/>
</dbReference>
<protein>
    <submittedName>
        <fullName evidence="2">Discoidin domain-containing protein</fullName>
    </submittedName>
</protein>
<dbReference type="InterPro" id="IPR000421">
    <property type="entry name" value="FA58C"/>
</dbReference>
<dbReference type="RefSeq" id="WP_354659343.1">
    <property type="nucleotide sequence ID" value="NZ_JBEXAC010000001.1"/>
</dbReference>
<dbReference type="InterPro" id="IPR026444">
    <property type="entry name" value="Secre_tail"/>
</dbReference>
<name>A0ABV2T102_9BACT</name>
<dbReference type="PANTHER" id="PTHR41244">
    <property type="entry name" value="RHAMNAN SYNTHESIS F"/>
    <property type="match status" value="1"/>
</dbReference>
<evidence type="ECO:0000313" key="3">
    <source>
        <dbReference type="Proteomes" id="UP001549749"/>
    </source>
</evidence>
<accession>A0ABV2T102</accession>
<comment type="caution">
    <text evidence="2">The sequence shown here is derived from an EMBL/GenBank/DDBJ whole genome shotgun (WGS) entry which is preliminary data.</text>
</comment>
<dbReference type="Gene3D" id="2.60.120.260">
    <property type="entry name" value="Galactose-binding domain-like"/>
    <property type="match status" value="2"/>
</dbReference>
<evidence type="ECO:0000313" key="2">
    <source>
        <dbReference type="EMBL" id="MET6996702.1"/>
    </source>
</evidence>
<reference evidence="2 3" key="1">
    <citation type="submission" date="2024-06" db="EMBL/GenBank/DDBJ databases">
        <title>Chitinophaga defluvii sp. nov., isolated from municipal sewage.</title>
        <authorList>
            <person name="Zhang L."/>
        </authorList>
    </citation>
    <scope>NUCLEOTIDE SEQUENCE [LARGE SCALE GENOMIC DNA]</scope>
    <source>
        <strain evidence="2 3">H8</strain>
    </source>
</reference>
<dbReference type="Pfam" id="PF14307">
    <property type="entry name" value="Glyco_tran_WbsX"/>
    <property type="match status" value="1"/>
</dbReference>
<dbReference type="Pfam" id="PF00754">
    <property type="entry name" value="F5_F8_type_C"/>
    <property type="match status" value="2"/>
</dbReference>
<feature type="domain" description="F5/8 type C" evidence="1">
    <location>
        <begin position="493"/>
        <end position="633"/>
    </location>
</feature>
<evidence type="ECO:0000259" key="1">
    <source>
        <dbReference type="PROSITE" id="PS50022"/>
    </source>
</evidence>
<gene>
    <name evidence="2" type="ORF">ABR189_04965</name>
</gene>
<dbReference type="SUPFAM" id="SSF49785">
    <property type="entry name" value="Galactose-binding domain-like"/>
    <property type="match status" value="2"/>
</dbReference>
<proteinExistence type="predicted"/>
<keyword evidence="3" id="KW-1185">Reference proteome</keyword>
<dbReference type="PROSITE" id="PS50022">
    <property type="entry name" value="FA58C_3"/>
    <property type="match status" value="2"/>
</dbReference>